<gene>
    <name evidence="3" type="ORF">JCM19237_1012</name>
</gene>
<dbReference type="Pfam" id="PF03067">
    <property type="entry name" value="LPMO_10"/>
    <property type="match status" value="1"/>
</dbReference>
<dbReference type="InterPro" id="IPR014756">
    <property type="entry name" value="Ig_E-set"/>
</dbReference>
<dbReference type="AlphaFoldDB" id="A0A090QMF9"/>
<dbReference type="SUPFAM" id="SSF81296">
    <property type="entry name" value="E set domains"/>
    <property type="match status" value="1"/>
</dbReference>
<comment type="caution">
    <text evidence="3">The sequence shown here is derived from an EMBL/GenBank/DDBJ whole genome shotgun (WGS) entry which is preliminary data.</text>
</comment>
<dbReference type="InterPro" id="IPR051024">
    <property type="entry name" value="GlcNAc_Chitin_IntDeg"/>
</dbReference>
<dbReference type="Gene3D" id="2.70.50.50">
    <property type="entry name" value="chitin-binding protein cbp21"/>
    <property type="match status" value="1"/>
</dbReference>
<proteinExistence type="predicted"/>
<reference evidence="3 4" key="1">
    <citation type="journal article" date="2014" name="Genome Announc.">
        <title>Draft Genome Sequences of Two Vibrionaceae Species, Vibrio ponticus C121 and Photobacterium aphoticum C119, Isolated as Coral Reef Microbiota.</title>
        <authorList>
            <person name="Al-saari N."/>
            <person name="Meirelles P.M."/>
            <person name="Mino S."/>
            <person name="Suda W."/>
            <person name="Oshima K."/>
            <person name="Hattori M."/>
            <person name="Ohkuma M."/>
            <person name="Thompson F.L."/>
            <person name="Gomez-Gil B."/>
            <person name="Sawabe T."/>
            <person name="Sawabe T."/>
        </authorList>
    </citation>
    <scope>NUCLEOTIDE SEQUENCE [LARGE SCALE GENOMIC DNA]</scope>
    <source>
        <strain evidence="3 4">JCM 19237</strain>
    </source>
</reference>
<evidence type="ECO:0000313" key="3">
    <source>
        <dbReference type="EMBL" id="GAL04340.1"/>
    </source>
</evidence>
<evidence type="ECO:0000313" key="4">
    <source>
        <dbReference type="Proteomes" id="UP000029227"/>
    </source>
</evidence>
<dbReference type="InterPro" id="IPR004302">
    <property type="entry name" value="Cellulose/chitin-bd_N"/>
</dbReference>
<dbReference type="Proteomes" id="UP000029227">
    <property type="component" value="Unassembled WGS sequence"/>
</dbReference>
<dbReference type="PANTHER" id="PTHR34823">
    <property type="entry name" value="GLCNAC-BINDING PROTEIN A"/>
    <property type="match status" value="1"/>
</dbReference>
<dbReference type="CDD" id="cd21177">
    <property type="entry name" value="LPMO_AA10"/>
    <property type="match status" value="1"/>
</dbReference>
<dbReference type="Gene3D" id="2.60.40.2550">
    <property type="match status" value="1"/>
</dbReference>
<feature type="domain" description="Chitin-binding type-4" evidence="2">
    <location>
        <begin position="3"/>
        <end position="197"/>
    </location>
</feature>
<organism evidence="3 4">
    <name type="scientific">Photobacterium aphoticum</name>
    <dbReference type="NCBI Taxonomy" id="754436"/>
    <lineage>
        <taxon>Bacteria</taxon>
        <taxon>Pseudomonadati</taxon>
        <taxon>Pseudomonadota</taxon>
        <taxon>Gammaproteobacteria</taxon>
        <taxon>Vibrionales</taxon>
        <taxon>Vibrionaceae</taxon>
        <taxon>Photobacterium</taxon>
    </lineage>
</organism>
<dbReference type="EMBL" id="BBMN01000004">
    <property type="protein sequence ID" value="GAL04340.1"/>
    <property type="molecule type" value="Genomic_DNA"/>
</dbReference>
<dbReference type="STRING" id="754436.JCM19237_1012"/>
<dbReference type="eggNOG" id="COG3397">
    <property type="taxonomic scope" value="Bacteria"/>
</dbReference>
<evidence type="ECO:0000256" key="1">
    <source>
        <dbReference type="ARBA" id="ARBA00022729"/>
    </source>
</evidence>
<accession>A0A090QMF9</accession>
<sequence length="428" mass="46842">MAHGWADYPKARQVFCEEAGGYWSAANGSGIKNRACRAAFKASGTYQFVQKNEFAAMVPDYNNMAAVKRAVPNGLICSGGDNGKRGMSLPSAHWQRTKMRAGETFTLRYRGTAPHTPSFWQVYITKPGFNAATSTIRWQDLELIASHGNIQPRQDGNGQYFFFDVTLPKGRKGNATLVTRWQRNDPAGEGFYNCSDIRFSGSAGAGGGGTGGVVTPTPLPTPVPVPKPVPLPSYPDGEQNGNHGNAATLSIFGLQDEYRLNRDGHVTIAATVKTRRDYKVEMVLKDRQQRVMDRDSDKVKKGRTALAVLASKPGQYTLTFTATPLKTKEAPTVQTRTVWVRGTSGQKPTLPVVKPTPLPSYPSHDGRYDYAYPTGIGNYVAGETVVLGRDGQTYQCRPFPEGGWCNINSATHYEPGYGSSWQDAWIKL</sequence>
<protein>
    <submittedName>
        <fullName evidence="3">Spindolin-related protein</fullName>
    </submittedName>
</protein>
<evidence type="ECO:0000259" key="2">
    <source>
        <dbReference type="Pfam" id="PF03067"/>
    </source>
</evidence>
<dbReference type="PANTHER" id="PTHR34823:SF1">
    <property type="entry name" value="CHITIN-BINDING TYPE-4 DOMAIN-CONTAINING PROTEIN"/>
    <property type="match status" value="1"/>
</dbReference>
<name>A0A090QMF9_9GAMM</name>
<keyword evidence="1" id="KW-0732">Signal</keyword>